<evidence type="ECO:0008006" key="5">
    <source>
        <dbReference type="Google" id="ProtNLM"/>
    </source>
</evidence>
<evidence type="ECO:0000256" key="2">
    <source>
        <dbReference type="SAM" id="SignalP"/>
    </source>
</evidence>
<dbReference type="Proteomes" id="UP000050424">
    <property type="component" value="Unassembled WGS sequence"/>
</dbReference>
<accession>A0A0P7AW49</accession>
<feature type="signal peptide" evidence="2">
    <location>
        <begin position="1"/>
        <end position="17"/>
    </location>
</feature>
<gene>
    <name evidence="3" type="ORF">AK830_g4373</name>
</gene>
<evidence type="ECO:0000313" key="3">
    <source>
        <dbReference type="EMBL" id="KPM42167.1"/>
    </source>
</evidence>
<sequence length="122" mass="12498">MGLRSLLLLAFAAGISSARLCAPDASASSASTTSTSTLSTSSSSTTTSATSSPTSCPALDNVCYSTFTIKCNLHYDGPPLFGAYGLLSWQKSSNGCYLGNVNAPVTSEIEDEDWVSGYAGTC</sequence>
<protein>
    <recommendedName>
        <fullName evidence="5">Ig-like domain-containing protein</fullName>
    </recommendedName>
</protein>
<reference evidence="3 4" key="1">
    <citation type="submission" date="2015-09" db="EMBL/GenBank/DDBJ databases">
        <title>Draft genome of a European isolate of the apple canker pathogen Neonectria ditissima.</title>
        <authorList>
            <person name="Gomez-Cortecero A."/>
            <person name="Harrison R.J."/>
            <person name="Armitage A.D."/>
        </authorList>
    </citation>
    <scope>NUCLEOTIDE SEQUENCE [LARGE SCALE GENOMIC DNA]</scope>
    <source>
        <strain evidence="3 4">R09/05</strain>
    </source>
</reference>
<keyword evidence="4" id="KW-1185">Reference proteome</keyword>
<dbReference type="AlphaFoldDB" id="A0A0P7AW49"/>
<feature type="region of interest" description="Disordered" evidence="1">
    <location>
        <begin position="26"/>
        <end position="55"/>
    </location>
</feature>
<feature type="chain" id="PRO_5006135121" description="Ig-like domain-containing protein" evidence="2">
    <location>
        <begin position="18"/>
        <end position="122"/>
    </location>
</feature>
<comment type="caution">
    <text evidence="3">The sequence shown here is derived from an EMBL/GenBank/DDBJ whole genome shotgun (WGS) entry which is preliminary data.</text>
</comment>
<dbReference type="EMBL" id="LKCW01000053">
    <property type="protein sequence ID" value="KPM42167.1"/>
    <property type="molecule type" value="Genomic_DNA"/>
</dbReference>
<name>A0A0P7AW49_9HYPO</name>
<proteinExistence type="predicted"/>
<organism evidence="3 4">
    <name type="scientific">Neonectria ditissima</name>
    <dbReference type="NCBI Taxonomy" id="78410"/>
    <lineage>
        <taxon>Eukaryota</taxon>
        <taxon>Fungi</taxon>
        <taxon>Dikarya</taxon>
        <taxon>Ascomycota</taxon>
        <taxon>Pezizomycotina</taxon>
        <taxon>Sordariomycetes</taxon>
        <taxon>Hypocreomycetidae</taxon>
        <taxon>Hypocreales</taxon>
        <taxon>Nectriaceae</taxon>
        <taxon>Neonectria</taxon>
    </lineage>
</organism>
<evidence type="ECO:0000256" key="1">
    <source>
        <dbReference type="SAM" id="MobiDB-lite"/>
    </source>
</evidence>
<keyword evidence="2" id="KW-0732">Signal</keyword>
<evidence type="ECO:0000313" key="4">
    <source>
        <dbReference type="Proteomes" id="UP000050424"/>
    </source>
</evidence>